<dbReference type="EMBL" id="JAAMPC010000004">
    <property type="protein sequence ID" value="KAG2314701.1"/>
    <property type="molecule type" value="Genomic_DNA"/>
</dbReference>
<accession>A0A8X7VNL7</accession>
<dbReference type="InterPro" id="IPR026960">
    <property type="entry name" value="RVT-Znf"/>
</dbReference>
<organism evidence="2 3">
    <name type="scientific">Brassica carinata</name>
    <name type="common">Ethiopian mustard</name>
    <name type="synonym">Abyssinian cabbage</name>
    <dbReference type="NCBI Taxonomy" id="52824"/>
    <lineage>
        <taxon>Eukaryota</taxon>
        <taxon>Viridiplantae</taxon>
        <taxon>Streptophyta</taxon>
        <taxon>Embryophyta</taxon>
        <taxon>Tracheophyta</taxon>
        <taxon>Spermatophyta</taxon>
        <taxon>Magnoliopsida</taxon>
        <taxon>eudicotyledons</taxon>
        <taxon>Gunneridae</taxon>
        <taxon>Pentapetalae</taxon>
        <taxon>rosids</taxon>
        <taxon>malvids</taxon>
        <taxon>Brassicales</taxon>
        <taxon>Brassicaceae</taxon>
        <taxon>Brassiceae</taxon>
        <taxon>Brassica</taxon>
    </lineage>
</organism>
<gene>
    <name evidence="2" type="ORF">Bca52824_017823</name>
</gene>
<proteinExistence type="predicted"/>
<evidence type="ECO:0000313" key="2">
    <source>
        <dbReference type="EMBL" id="KAG2314701.1"/>
    </source>
</evidence>
<feature type="domain" description="Reverse transcriptase zinc-binding" evidence="1">
    <location>
        <begin position="70"/>
        <end position="143"/>
    </location>
</feature>
<comment type="caution">
    <text evidence="2">The sequence shown here is derived from an EMBL/GenBank/DDBJ whole genome shotgun (WGS) entry which is preliminary data.</text>
</comment>
<evidence type="ECO:0000259" key="1">
    <source>
        <dbReference type="Pfam" id="PF13966"/>
    </source>
</evidence>
<reference evidence="2 3" key="1">
    <citation type="submission" date="2020-02" db="EMBL/GenBank/DDBJ databases">
        <authorList>
            <person name="Ma Q."/>
            <person name="Huang Y."/>
            <person name="Song X."/>
            <person name="Pei D."/>
        </authorList>
    </citation>
    <scope>NUCLEOTIDE SEQUENCE [LARGE SCALE GENOMIC DNA]</scope>
    <source>
        <strain evidence="2">Sxm20200214</strain>
        <tissue evidence="2">Leaf</tissue>
    </source>
</reference>
<keyword evidence="3" id="KW-1185">Reference proteome</keyword>
<evidence type="ECO:0000313" key="3">
    <source>
        <dbReference type="Proteomes" id="UP000886595"/>
    </source>
</evidence>
<protein>
    <recommendedName>
        <fullName evidence="1">Reverse transcriptase zinc-binding domain-containing protein</fullName>
    </recommendedName>
</protein>
<dbReference type="OrthoDB" id="1113207at2759"/>
<sequence>MRVKDLLCPLSNKWNLERIRSTLPQYEDVILRIKTSSTQSPDSVVWLREKSGEYSTKTGYSLGITEGTTTPPATGSLDWLGDIWNVKTSPKLKDFLWRVAKRAIPVSSNLERRGFPSFNCKKCGGYEDDLRVFLSCPIAEEVWSLLPTTLKPSSSISTLTELFKQGKGCVPLPPTGLNAPIWPWVLWNLWKARNKLVF</sequence>
<name>A0A8X7VNL7_BRACI</name>
<dbReference type="AlphaFoldDB" id="A0A8X7VNL7"/>
<dbReference type="Pfam" id="PF13966">
    <property type="entry name" value="zf-RVT"/>
    <property type="match status" value="1"/>
</dbReference>
<dbReference type="Proteomes" id="UP000886595">
    <property type="component" value="Unassembled WGS sequence"/>
</dbReference>